<evidence type="ECO:0000259" key="6">
    <source>
        <dbReference type="SMART" id="SM00415"/>
    </source>
</evidence>
<dbReference type="PRINTS" id="PR00056">
    <property type="entry name" value="HSFDOMAIN"/>
</dbReference>
<feature type="non-terminal residue" evidence="7">
    <location>
        <position position="149"/>
    </location>
</feature>
<dbReference type="OrthoDB" id="60033at2759"/>
<keyword evidence="3" id="KW-0238">DNA-binding</keyword>
<dbReference type="Proteomes" id="UP000257109">
    <property type="component" value="Unassembled WGS sequence"/>
</dbReference>
<reference evidence="7" key="1">
    <citation type="submission" date="2018-05" db="EMBL/GenBank/DDBJ databases">
        <title>Draft genome of Mucuna pruriens seed.</title>
        <authorList>
            <person name="Nnadi N.E."/>
            <person name="Vos R."/>
            <person name="Hasami M.H."/>
            <person name="Devisetty U.K."/>
            <person name="Aguiy J.C."/>
        </authorList>
    </citation>
    <scope>NUCLEOTIDE SEQUENCE [LARGE SCALE GENOMIC DNA]</scope>
    <source>
        <strain evidence="7">JCA_2017</strain>
    </source>
</reference>
<dbReference type="AlphaFoldDB" id="A0A371E3S8"/>
<dbReference type="InterPro" id="IPR000232">
    <property type="entry name" value="HSF_DNA-bd"/>
</dbReference>
<dbReference type="GO" id="GO:0003700">
    <property type="term" value="F:DNA-binding transcription factor activity"/>
    <property type="evidence" value="ECO:0007669"/>
    <property type="project" value="InterPro"/>
</dbReference>
<accession>A0A371E3S8</accession>
<dbReference type="STRING" id="157652.A0A371E3S8"/>
<evidence type="ECO:0000256" key="2">
    <source>
        <dbReference type="ARBA" id="ARBA00023016"/>
    </source>
</evidence>
<comment type="caution">
    <text evidence="7">The sequence shown here is derived from an EMBL/GenBank/DDBJ whole genome shotgun (WGS) entry which is preliminary data.</text>
</comment>
<feature type="domain" description="HSF-type DNA-binding" evidence="6">
    <location>
        <begin position="45"/>
        <end position="128"/>
    </location>
</feature>
<evidence type="ECO:0000256" key="3">
    <source>
        <dbReference type="ARBA" id="ARBA00023125"/>
    </source>
</evidence>
<feature type="non-terminal residue" evidence="7">
    <location>
        <position position="1"/>
    </location>
</feature>
<keyword evidence="2" id="KW-0346">Stress response</keyword>
<name>A0A371E3S8_MUCPR</name>
<dbReference type="InterPro" id="IPR036390">
    <property type="entry name" value="WH_DNA-bd_sf"/>
</dbReference>
<dbReference type="SMART" id="SM00415">
    <property type="entry name" value="HSF"/>
    <property type="match status" value="1"/>
</dbReference>
<proteinExistence type="inferred from homology"/>
<dbReference type="Gene3D" id="1.10.10.10">
    <property type="entry name" value="Winged helix-like DNA-binding domain superfamily/Winged helix DNA-binding domain"/>
    <property type="match status" value="1"/>
</dbReference>
<gene>
    <name evidence="7" type="primary">HSFA3</name>
    <name evidence="7" type="ORF">CR513_61195</name>
</gene>
<dbReference type="EMBL" id="QJKJ01016697">
    <property type="protein sequence ID" value="RDX60643.1"/>
    <property type="molecule type" value="Genomic_DNA"/>
</dbReference>
<sequence length="149" mass="16905">NLKLVLSPSFHPLVNQESDPTLISEGPIEFSTALLHHDEALQGKQVPAFLSKTLDLIHDSPLYPIISWGSTDLSFVVWDPTLFARRVLPRNFKHNNFSSFVRHSLKVNFQIMDFYFVNATPNKLVVRPCTEAGKAGLEFEIEKLRRGVC</sequence>
<evidence type="ECO:0000256" key="5">
    <source>
        <dbReference type="RuleBase" id="RU004020"/>
    </source>
</evidence>
<organism evidence="7 8">
    <name type="scientific">Mucuna pruriens</name>
    <name type="common">Velvet bean</name>
    <name type="synonym">Dolichos pruriens</name>
    <dbReference type="NCBI Taxonomy" id="157652"/>
    <lineage>
        <taxon>Eukaryota</taxon>
        <taxon>Viridiplantae</taxon>
        <taxon>Streptophyta</taxon>
        <taxon>Embryophyta</taxon>
        <taxon>Tracheophyta</taxon>
        <taxon>Spermatophyta</taxon>
        <taxon>Magnoliopsida</taxon>
        <taxon>eudicotyledons</taxon>
        <taxon>Gunneridae</taxon>
        <taxon>Pentapetalae</taxon>
        <taxon>rosids</taxon>
        <taxon>fabids</taxon>
        <taxon>Fabales</taxon>
        <taxon>Fabaceae</taxon>
        <taxon>Papilionoideae</taxon>
        <taxon>50 kb inversion clade</taxon>
        <taxon>NPAAA clade</taxon>
        <taxon>indigoferoid/millettioid clade</taxon>
        <taxon>Phaseoleae</taxon>
        <taxon>Mucuna</taxon>
    </lineage>
</organism>
<dbReference type="SUPFAM" id="SSF46785">
    <property type="entry name" value="Winged helix' DNA-binding domain"/>
    <property type="match status" value="1"/>
</dbReference>
<evidence type="ECO:0000256" key="1">
    <source>
        <dbReference type="ARBA" id="ARBA00004123"/>
    </source>
</evidence>
<evidence type="ECO:0000256" key="4">
    <source>
        <dbReference type="ARBA" id="ARBA00023242"/>
    </source>
</evidence>
<keyword evidence="4" id="KW-0539">Nucleus</keyword>
<keyword evidence="8" id="KW-1185">Reference proteome</keyword>
<protein>
    <submittedName>
        <fullName evidence="7">Heat stress transcription factor A-3</fullName>
    </submittedName>
</protein>
<dbReference type="GO" id="GO:0034605">
    <property type="term" value="P:cellular response to heat"/>
    <property type="evidence" value="ECO:0007669"/>
    <property type="project" value="TreeGrafter"/>
</dbReference>
<evidence type="ECO:0000313" key="8">
    <source>
        <dbReference type="Proteomes" id="UP000257109"/>
    </source>
</evidence>
<dbReference type="GO" id="GO:0005634">
    <property type="term" value="C:nucleus"/>
    <property type="evidence" value="ECO:0007669"/>
    <property type="project" value="UniProtKB-SubCell"/>
</dbReference>
<evidence type="ECO:0000313" key="7">
    <source>
        <dbReference type="EMBL" id="RDX60643.1"/>
    </source>
</evidence>
<dbReference type="Pfam" id="PF00447">
    <property type="entry name" value="HSF_DNA-bind"/>
    <property type="match status" value="1"/>
</dbReference>
<comment type="similarity">
    <text evidence="5">Belongs to the HSF family.</text>
</comment>
<dbReference type="InterPro" id="IPR036388">
    <property type="entry name" value="WH-like_DNA-bd_sf"/>
</dbReference>
<dbReference type="GO" id="GO:0006357">
    <property type="term" value="P:regulation of transcription by RNA polymerase II"/>
    <property type="evidence" value="ECO:0007669"/>
    <property type="project" value="TreeGrafter"/>
</dbReference>
<dbReference type="PANTHER" id="PTHR10015">
    <property type="entry name" value="HEAT SHOCK TRANSCRIPTION FACTOR"/>
    <property type="match status" value="1"/>
</dbReference>
<dbReference type="GO" id="GO:0000978">
    <property type="term" value="F:RNA polymerase II cis-regulatory region sequence-specific DNA binding"/>
    <property type="evidence" value="ECO:0007669"/>
    <property type="project" value="TreeGrafter"/>
</dbReference>
<comment type="subcellular location">
    <subcellularLocation>
        <location evidence="1">Nucleus</location>
    </subcellularLocation>
</comment>
<dbReference type="PANTHER" id="PTHR10015:SF337">
    <property type="entry name" value="HEAT STRESS TRANSCRIPTION FACTOR A-3"/>
    <property type="match status" value="1"/>
</dbReference>